<dbReference type="Gene3D" id="2.140.10.10">
    <property type="entry name" value="Quinoprotein alcohol dehydrogenase-like superfamily"/>
    <property type="match status" value="1"/>
</dbReference>
<keyword evidence="6" id="KW-0560">Oxidoreductase</keyword>
<protein>
    <recommendedName>
        <fullName evidence="9">Cytochrome c domain-containing protein</fullName>
    </recommendedName>
</protein>
<dbReference type="PANTHER" id="PTHR32303:SF20">
    <property type="entry name" value="QUINOPROTEIN ETHANOL DEHYDROGENASE"/>
    <property type="match status" value="1"/>
</dbReference>
<dbReference type="EMBL" id="NVWI01000002">
    <property type="protein sequence ID" value="PCJ42742.1"/>
    <property type="molecule type" value="Genomic_DNA"/>
</dbReference>
<organism evidence="10 11">
    <name type="scientific">SAR86 cluster bacterium</name>
    <dbReference type="NCBI Taxonomy" id="2030880"/>
    <lineage>
        <taxon>Bacteria</taxon>
        <taxon>Pseudomonadati</taxon>
        <taxon>Pseudomonadota</taxon>
        <taxon>Gammaproteobacteria</taxon>
        <taxon>SAR86 cluster</taxon>
    </lineage>
</organism>
<dbReference type="SUPFAM" id="SSF46626">
    <property type="entry name" value="Cytochrome c"/>
    <property type="match status" value="1"/>
</dbReference>
<dbReference type="PROSITE" id="PS51007">
    <property type="entry name" value="CYTC"/>
    <property type="match status" value="1"/>
</dbReference>
<evidence type="ECO:0000256" key="1">
    <source>
        <dbReference type="ARBA" id="ARBA00001931"/>
    </source>
</evidence>
<dbReference type="InterPro" id="IPR036909">
    <property type="entry name" value="Cyt_c-like_dom_sf"/>
</dbReference>
<sequence>MGLSYSVLAQPGPLPENPGHYTTEQADRGEALYAGTCVVCHGENLNDGEFGAPLKGSSFSIRWAGINMEAFFDATREMPPGQANSLSRQQYTDLMAYILQENDVTASEDSLPTDSSMLATLFVPGNSQNSAQAVRRSGGPAGGFAPGVVIPEWESAPNPLESISNVTESLLATPPAESWLNWRGTYDAMGYSPLDQINKDNVSDLRVAWSLALPPGPNEATPLIHEGVMFVHSFGDNVMALNAVTGDELWHYRHELAEDARPSVKRNIAIYGDKVYAGTSDGKVIALDMRTGALAWETDIGGAITGGPMVAKGVVMQGTLMTRQPNITPGGGFIQALDAETGEKIWRFNSIPEPDELGGNSWNGVPYDERNGGSFWTTGSYDPENNLAYFAPSPTYDTAQTVNPVNQPGITNDALFTNSTLALRPETGELVWYFQHMNNDQFDADWIFERIITDMDIDGRNRRISMTAGKQGFYDINDAETGEYLLSYDMGLQNFILGVDPETDRKIIDMSLYPDGERKMICPHAGGGRSWLPGAYNPVTQMMYVPAVEVCMDLMPTGDGLGSGALSAGYNWMLRPRPESDGLYGHVQAINVSENMSQAWTERQRAPQTTGVLATAGGLVFAGALDRKLTAYDDQTGEPLWDTVLSDVPNTNPITFAVDGKQYIAIVVGYGGAQTASYGRLVPEITLPAAPSSSVWVFELP</sequence>
<dbReference type="AlphaFoldDB" id="A0A2A5CG53"/>
<name>A0A2A5CG53_9GAMM</name>
<comment type="caution">
    <text evidence="10">The sequence shown here is derived from an EMBL/GenBank/DDBJ whole genome shotgun (WGS) entry which is preliminary data.</text>
</comment>
<dbReference type="InterPro" id="IPR011047">
    <property type="entry name" value="Quinoprotein_ADH-like_sf"/>
</dbReference>
<comment type="similarity">
    <text evidence="2">Belongs to the bacterial PQQ dehydrogenase family.</text>
</comment>
<dbReference type="GO" id="GO:0020037">
    <property type="term" value="F:heme binding"/>
    <property type="evidence" value="ECO:0007669"/>
    <property type="project" value="InterPro"/>
</dbReference>
<comment type="cofactor">
    <cofactor evidence="1">
        <name>pyrroloquinoline quinone</name>
        <dbReference type="ChEBI" id="CHEBI:58442"/>
    </cofactor>
</comment>
<dbReference type="GO" id="GO:0016491">
    <property type="term" value="F:oxidoreductase activity"/>
    <property type="evidence" value="ECO:0007669"/>
    <property type="project" value="UniProtKB-KW"/>
</dbReference>
<dbReference type="GO" id="GO:0046872">
    <property type="term" value="F:metal ion binding"/>
    <property type="evidence" value="ECO:0007669"/>
    <property type="project" value="UniProtKB-KW"/>
</dbReference>
<dbReference type="InterPro" id="IPR009056">
    <property type="entry name" value="Cyt_c-like_dom"/>
</dbReference>
<dbReference type="InterPro" id="IPR018391">
    <property type="entry name" value="PQQ_b-propeller_rpt"/>
</dbReference>
<evidence type="ECO:0000313" key="10">
    <source>
        <dbReference type="EMBL" id="PCJ42742.1"/>
    </source>
</evidence>
<dbReference type="Pfam" id="PF13442">
    <property type="entry name" value="Cytochrome_CBB3"/>
    <property type="match status" value="1"/>
</dbReference>
<proteinExistence type="inferred from homology"/>
<dbReference type="Gene3D" id="1.10.760.10">
    <property type="entry name" value="Cytochrome c-like domain"/>
    <property type="match status" value="1"/>
</dbReference>
<dbReference type="SMART" id="SM00564">
    <property type="entry name" value="PQQ"/>
    <property type="match status" value="4"/>
</dbReference>
<evidence type="ECO:0000256" key="3">
    <source>
        <dbReference type="ARBA" id="ARBA00022617"/>
    </source>
</evidence>
<dbReference type="SUPFAM" id="SSF50998">
    <property type="entry name" value="Quinoprotein alcohol dehydrogenase-like"/>
    <property type="match status" value="1"/>
</dbReference>
<gene>
    <name evidence="10" type="ORF">COA71_04355</name>
</gene>
<evidence type="ECO:0000256" key="6">
    <source>
        <dbReference type="ARBA" id="ARBA00023002"/>
    </source>
</evidence>
<dbReference type="PANTHER" id="PTHR32303">
    <property type="entry name" value="QUINOPROTEIN ALCOHOL DEHYDROGENASE (CYTOCHROME C)"/>
    <property type="match status" value="1"/>
</dbReference>
<keyword evidence="7 8" id="KW-0408">Iron</keyword>
<evidence type="ECO:0000256" key="8">
    <source>
        <dbReference type="PROSITE-ProRule" id="PRU00433"/>
    </source>
</evidence>
<evidence type="ECO:0000256" key="2">
    <source>
        <dbReference type="ARBA" id="ARBA00008156"/>
    </source>
</evidence>
<dbReference type="Pfam" id="PF01011">
    <property type="entry name" value="PQQ"/>
    <property type="match status" value="2"/>
</dbReference>
<accession>A0A2A5CG53</accession>
<reference evidence="11" key="1">
    <citation type="submission" date="2017-08" db="EMBL/GenBank/DDBJ databases">
        <title>A dynamic microbial community with high functional redundancy inhabits the cold, oxic subseafloor aquifer.</title>
        <authorList>
            <person name="Tully B.J."/>
            <person name="Wheat C.G."/>
            <person name="Glazer B.T."/>
            <person name="Huber J.A."/>
        </authorList>
    </citation>
    <scope>NUCLEOTIDE SEQUENCE [LARGE SCALE GENOMIC DNA]</scope>
</reference>
<feature type="domain" description="Cytochrome c" evidence="9">
    <location>
        <begin position="24"/>
        <end position="102"/>
    </location>
</feature>
<keyword evidence="4 8" id="KW-0479">Metal-binding</keyword>
<dbReference type="Proteomes" id="UP000228987">
    <property type="component" value="Unassembled WGS sequence"/>
</dbReference>
<dbReference type="GO" id="GO:0009055">
    <property type="term" value="F:electron transfer activity"/>
    <property type="evidence" value="ECO:0007669"/>
    <property type="project" value="InterPro"/>
</dbReference>
<evidence type="ECO:0000256" key="4">
    <source>
        <dbReference type="ARBA" id="ARBA00022723"/>
    </source>
</evidence>
<evidence type="ECO:0000259" key="9">
    <source>
        <dbReference type="PROSITE" id="PS51007"/>
    </source>
</evidence>
<keyword evidence="3 8" id="KW-0349">Heme</keyword>
<evidence type="ECO:0000313" key="11">
    <source>
        <dbReference type="Proteomes" id="UP000228987"/>
    </source>
</evidence>
<keyword evidence="5" id="KW-0732">Signal</keyword>
<evidence type="ECO:0000256" key="7">
    <source>
        <dbReference type="ARBA" id="ARBA00023004"/>
    </source>
</evidence>
<evidence type="ECO:0000256" key="5">
    <source>
        <dbReference type="ARBA" id="ARBA00022729"/>
    </source>
</evidence>
<dbReference type="InterPro" id="IPR002372">
    <property type="entry name" value="PQQ_rpt_dom"/>
</dbReference>